<feature type="transmembrane region" description="Helical" evidence="1">
    <location>
        <begin position="274"/>
        <end position="293"/>
    </location>
</feature>
<evidence type="ECO:0000256" key="1">
    <source>
        <dbReference type="SAM" id="Phobius"/>
    </source>
</evidence>
<feature type="transmembrane region" description="Helical" evidence="1">
    <location>
        <begin position="300"/>
        <end position="317"/>
    </location>
</feature>
<evidence type="ECO:0000313" key="2">
    <source>
        <dbReference type="EMBL" id="SJZ87427.1"/>
    </source>
</evidence>
<dbReference type="RefSeq" id="WP_078805630.1">
    <property type="nucleotide sequence ID" value="NZ_FUXK01000013.1"/>
</dbReference>
<dbReference type="Pfam" id="PF14897">
    <property type="entry name" value="EpsG"/>
    <property type="match status" value="1"/>
</dbReference>
<dbReference type="EMBL" id="FUXK01000013">
    <property type="protein sequence ID" value="SJZ87427.1"/>
    <property type="molecule type" value="Genomic_DNA"/>
</dbReference>
<protein>
    <submittedName>
        <fullName evidence="2">EpsG family protein</fullName>
    </submittedName>
</protein>
<feature type="transmembrane region" description="Helical" evidence="1">
    <location>
        <begin position="329"/>
        <end position="347"/>
    </location>
</feature>
<dbReference type="Proteomes" id="UP000190065">
    <property type="component" value="Unassembled WGS sequence"/>
</dbReference>
<keyword evidence="1" id="KW-0812">Transmembrane</keyword>
<dbReference type="InterPro" id="IPR049458">
    <property type="entry name" value="EpsG-like"/>
</dbReference>
<name>A0A1T4P7Y0_9BACT</name>
<feature type="transmembrane region" description="Helical" evidence="1">
    <location>
        <begin position="168"/>
        <end position="191"/>
    </location>
</feature>
<proteinExistence type="predicted"/>
<dbReference type="STRING" id="28136.SAMN02745202_01326"/>
<feature type="transmembrane region" description="Helical" evidence="1">
    <location>
        <begin position="203"/>
        <end position="224"/>
    </location>
</feature>
<gene>
    <name evidence="2" type="ORF">SAMN02745202_01326</name>
</gene>
<keyword evidence="1" id="KW-1133">Transmembrane helix</keyword>
<keyword evidence="1" id="KW-0472">Membrane</keyword>
<reference evidence="2 3" key="1">
    <citation type="submission" date="2017-02" db="EMBL/GenBank/DDBJ databases">
        <authorList>
            <person name="Peterson S.W."/>
        </authorList>
    </citation>
    <scope>NUCLEOTIDE SEQUENCE [LARGE SCALE GENOMIC DNA]</scope>
    <source>
        <strain evidence="2 3">ATCC 43324</strain>
    </source>
</reference>
<accession>A0A1T4P7Y0</accession>
<feature type="transmembrane region" description="Helical" evidence="1">
    <location>
        <begin position="103"/>
        <end position="122"/>
    </location>
</feature>
<feature type="transmembrane region" description="Helical" evidence="1">
    <location>
        <begin position="128"/>
        <end position="147"/>
    </location>
</feature>
<dbReference type="AlphaFoldDB" id="A0A1T4P7Y0"/>
<evidence type="ECO:0000313" key="3">
    <source>
        <dbReference type="Proteomes" id="UP000190065"/>
    </source>
</evidence>
<sequence length="395" mass="45949">MFLYLFLFIALAGIYKLTYRGSGCDKRLFFFIVLALGLFVGLSDMLGGYDRYIYAEYFDQVADVGKTSMHDYLNEAQIFNHWEGEKGYGWLNVAISLFTSNRYIFILVFTLIVYGLLFVSISEYTDDNLMALMVFMGLLFFFTYTYLRQVMGFSIGWLAIRYAYQRSFWKFTLIVLLAYSMHNSAVILFPFYFIPVKKYPKGVVITVLIVCLFLGALGVASFFYDTYSDAADDSRGESLNESTGSLRPGYLIEAVIFAVLILRNYEYVLDTKRHILLMNVGLFFCCVLLLFIRSENGGRLSWYYAIGIMATLANIAVQKHRVNATPQSISLSGFHLFLIVLSFFLYFRILRGWGEGGYQILYPYKTFLTNGHRNPDRTYDEYEYDYRYDKDKFYR</sequence>
<feature type="transmembrane region" description="Helical" evidence="1">
    <location>
        <begin position="28"/>
        <end position="47"/>
    </location>
</feature>
<organism evidence="2 3">
    <name type="scientific">Segatella oulorum</name>
    <dbReference type="NCBI Taxonomy" id="28136"/>
    <lineage>
        <taxon>Bacteria</taxon>
        <taxon>Pseudomonadati</taxon>
        <taxon>Bacteroidota</taxon>
        <taxon>Bacteroidia</taxon>
        <taxon>Bacteroidales</taxon>
        <taxon>Prevotellaceae</taxon>
        <taxon>Segatella</taxon>
    </lineage>
</organism>